<name>A0A5Q4ZM25_9BURK</name>
<accession>A0A5Q4ZM25</accession>
<protein>
    <submittedName>
        <fullName evidence="1">Uncharacterized protein</fullName>
    </submittedName>
</protein>
<dbReference type="EMBL" id="LR699554">
    <property type="protein sequence ID" value="VVD31458.1"/>
    <property type="molecule type" value="Genomic_DNA"/>
</dbReference>
<organism evidence="1 2">
    <name type="scientific">Paraburkholderia dioscoreae</name>
    <dbReference type="NCBI Taxonomy" id="2604047"/>
    <lineage>
        <taxon>Bacteria</taxon>
        <taxon>Pseudomonadati</taxon>
        <taxon>Pseudomonadota</taxon>
        <taxon>Betaproteobacteria</taxon>
        <taxon>Burkholderiales</taxon>
        <taxon>Burkholderiaceae</taxon>
        <taxon>Paraburkholderia</taxon>
    </lineage>
</organism>
<dbReference type="AlphaFoldDB" id="A0A5Q4ZM25"/>
<proteinExistence type="predicted"/>
<keyword evidence="2" id="KW-1185">Reference proteome</keyword>
<reference evidence="1 2" key="1">
    <citation type="submission" date="2019-08" db="EMBL/GenBank/DDBJ databases">
        <authorList>
            <person name="Herpell B J."/>
        </authorList>
    </citation>
    <scope>NUCLEOTIDE SEQUENCE [LARGE SCALE GENOMIC DNA]</scope>
    <source>
        <strain evidence="2">Msb3</strain>
    </source>
</reference>
<evidence type="ECO:0000313" key="2">
    <source>
        <dbReference type="Proteomes" id="UP000325811"/>
    </source>
</evidence>
<dbReference type="Proteomes" id="UP000325811">
    <property type="component" value="Chromosome II"/>
</dbReference>
<dbReference type="KEGG" id="pdio:PDMSB3_0155.1"/>
<gene>
    <name evidence="1" type="ORF">PDMSB3_0155</name>
</gene>
<evidence type="ECO:0000313" key="1">
    <source>
        <dbReference type="EMBL" id="VVD31458.1"/>
    </source>
</evidence>
<sequence length="67" mass="7552">MDTRPARGRRYAVNICPIPMFRNSGLGFFTASAMLDPYYVVTLIRNFSAFLYRAAAKTTTGPLHHAR</sequence>